<sequence>MATWNLSGNYAETCSCSVPCPCNFLNAPTEEDCTAWAAWHIEEGEFDGTPLGGLNVALALNSPGHMLETKWRVAMYVDDRAGEAQREALQQIFGGEAGGLFGELKGFIGEVAGVRSAAIEFRNAGGGRHFSIEGAGSADIEPVAGEGGQAVRIDNAPLSLSPGQPLTVGKAAAVSLSDHGITLGKAGLNAFFAPFSYTSG</sequence>
<gene>
    <name evidence="1" type="ORF">DFQ59_1172</name>
</gene>
<dbReference type="Proteomes" id="UP000252707">
    <property type="component" value="Unassembled WGS sequence"/>
</dbReference>
<name>A0A369BT65_9GAMM</name>
<dbReference type="AlphaFoldDB" id="A0A369BT65"/>
<evidence type="ECO:0000313" key="2">
    <source>
        <dbReference type="Proteomes" id="UP000252707"/>
    </source>
</evidence>
<dbReference type="EMBL" id="QPJY01000017">
    <property type="protein sequence ID" value="RCX23878.1"/>
    <property type="molecule type" value="Genomic_DNA"/>
</dbReference>
<evidence type="ECO:0008006" key="3">
    <source>
        <dbReference type="Google" id="ProtNLM"/>
    </source>
</evidence>
<organism evidence="1 2">
    <name type="scientific">Thioalbus denitrificans</name>
    <dbReference type="NCBI Taxonomy" id="547122"/>
    <lineage>
        <taxon>Bacteria</taxon>
        <taxon>Pseudomonadati</taxon>
        <taxon>Pseudomonadota</taxon>
        <taxon>Gammaproteobacteria</taxon>
        <taxon>Chromatiales</taxon>
        <taxon>Ectothiorhodospiraceae</taxon>
        <taxon>Thioalbus</taxon>
    </lineage>
</organism>
<keyword evidence="2" id="KW-1185">Reference proteome</keyword>
<comment type="caution">
    <text evidence="1">The sequence shown here is derived from an EMBL/GenBank/DDBJ whole genome shotgun (WGS) entry which is preliminary data.</text>
</comment>
<dbReference type="InterPro" id="IPR009758">
    <property type="entry name" value="DUF1326"/>
</dbReference>
<accession>A0A369BT65</accession>
<proteinExistence type="predicted"/>
<evidence type="ECO:0000313" key="1">
    <source>
        <dbReference type="EMBL" id="RCX23878.1"/>
    </source>
</evidence>
<dbReference type="Pfam" id="PF07040">
    <property type="entry name" value="DUF1326"/>
    <property type="match status" value="1"/>
</dbReference>
<dbReference type="RefSeq" id="WP_170142222.1">
    <property type="nucleotide sequence ID" value="NZ_QPJY01000017.1"/>
</dbReference>
<reference evidence="1 2" key="1">
    <citation type="submission" date="2018-07" db="EMBL/GenBank/DDBJ databases">
        <title>Genomic Encyclopedia of Type Strains, Phase IV (KMG-IV): sequencing the most valuable type-strain genomes for metagenomic binning, comparative biology and taxonomic classification.</title>
        <authorList>
            <person name="Goeker M."/>
        </authorList>
    </citation>
    <scope>NUCLEOTIDE SEQUENCE [LARGE SCALE GENOMIC DNA]</scope>
    <source>
        <strain evidence="1 2">DSM 26407</strain>
    </source>
</reference>
<protein>
    <recommendedName>
        <fullName evidence="3">DUF1326 domain-containing protein</fullName>
    </recommendedName>
</protein>